<sequence length="50" mass="5492">MSWIAILVVIVGIYLAIKVVGFMFKLAMWALVIGGLYWLAAPYLGLPLPV</sequence>
<proteinExistence type="predicted"/>
<dbReference type="Proteomes" id="UP000029385">
    <property type="component" value="Unassembled WGS sequence"/>
</dbReference>
<evidence type="ECO:0000313" key="2">
    <source>
        <dbReference type="EMBL" id="KFN44793.1"/>
    </source>
</evidence>
<protein>
    <submittedName>
        <fullName evidence="2">Uncharacterized protein</fullName>
    </submittedName>
</protein>
<dbReference type="STRING" id="1121015.GCA_000420545_01328"/>
<gene>
    <name evidence="2" type="ORF">N789_01910</name>
</gene>
<comment type="caution">
    <text evidence="2">The sequence shown here is derived from an EMBL/GenBank/DDBJ whole genome shotgun (WGS) entry which is preliminary data.</text>
</comment>
<dbReference type="OrthoDB" id="6027935at2"/>
<accession>A0A091AWX2</accession>
<evidence type="ECO:0000313" key="3">
    <source>
        <dbReference type="Proteomes" id="UP000029385"/>
    </source>
</evidence>
<reference evidence="2 3" key="1">
    <citation type="submission" date="2013-09" db="EMBL/GenBank/DDBJ databases">
        <title>Genome sequencing of Arenimonas oryziterrae.</title>
        <authorList>
            <person name="Chen F."/>
            <person name="Wang G."/>
        </authorList>
    </citation>
    <scope>NUCLEOTIDE SEQUENCE [LARGE SCALE GENOMIC DNA]</scope>
    <source>
        <strain evidence="2 3">YC6267</strain>
    </source>
</reference>
<name>A0A091AWX2_9GAMM</name>
<keyword evidence="3" id="KW-1185">Reference proteome</keyword>
<dbReference type="EMBL" id="AVCI01000001">
    <property type="protein sequence ID" value="KFN44793.1"/>
    <property type="molecule type" value="Genomic_DNA"/>
</dbReference>
<feature type="transmembrane region" description="Helical" evidence="1">
    <location>
        <begin position="7"/>
        <end position="40"/>
    </location>
</feature>
<keyword evidence="1" id="KW-1133">Transmembrane helix</keyword>
<dbReference type="PATRIC" id="fig|1121015.4.peg.377"/>
<dbReference type="RefSeq" id="WP_022968963.1">
    <property type="nucleotide sequence ID" value="NZ_ATVD01000002.1"/>
</dbReference>
<organism evidence="2 3">
    <name type="scientific">Arenimonas oryziterrae DSM 21050 = YC6267</name>
    <dbReference type="NCBI Taxonomy" id="1121015"/>
    <lineage>
        <taxon>Bacteria</taxon>
        <taxon>Pseudomonadati</taxon>
        <taxon>Pseudomonadota</taxon>
        <taxon>Gammaproteobacteria</taxon>
        <taxon>Lysobacterales</taxon>
        <taxon>Lysobacteraceae</taxon>
        <taxon>Arenimonas</taxon>
    </lineage>
</organism>
<dbReference type="AlphaFoldDB" id="A0A091AWX2"/>
<keyword evidence="1" id="KW-0472">Membrane</keyword>
<evidence type="ECO:0000256" key="1">
    <source>
        <dbReference type="SAM" id="Phobius"/>
    </source>
</evidence>
<keyword evidence="1" id="KW-0812">Transmembrane</keyword>